<keyword evidence="1" id="KW-1133">Transmembrane helix</keyword>
<comment type="caution">
    <text evidence="2">The sequence shown here is derived from an EMBL/GenBank/DDBJ whole genome shotgun (WGS) entry which is preliminary data.</text>
</comment>
<evidence type="ECO:0000313" key="2">
    <source>
        <dbReference type="EMBL" id="OPC62044.1"/>
    </source>
</evidence>
<feature type="transmembrane region" description="Helical" evidence="1">
    <location>
        <begin position="152"/>
        <end position="169"/>
    </location>
</feature>
<accession>A0A1T3MBY5</accession>
<dbReference type="Proteomes" id="UP000190813">
    <property type="component" value="Unassembled WGS sequence"/>
</dbReference>
<evidence type="ECO:0000313" key="3">
    <source>
        <dbReference type="Proteomes" id="UP000190813"/>
    </source>
</evidence>
<organism evidence="2 3">
    <name type="scientific">Elizabethkingia occulta</name>
    <dbReference type="NCBI Taxonomy" id="1867263"/>
    <lineage>
        <taxon>Bacteria</taxon>
        <taxon>Pseudomonadati</taxon>
        <taxon>Bacteroidota</taxon>
        <taxon>Flavobacteriia</taxon>
        <taxon>Flavobacteriales</taxon>
        <taxon>Weeksellaceae</taxon>
        <taxon>Elizabethkingia</taxon>
    </lineage>
</organism>
<evidence type="ECO:0008006" key="4">
    <source>
        <dbReference type="Google" id="ProtNLM"/>
    </source>
</evidence>
<feature type="transmembrane region" description="Helical" evidence="1">
    <location>
        <begin position="95"/>
        <end position="114"/>
    </location>
</feature>
<keyword evidence="1" id="KW-0472">Membrane</keyword>
<dbReference type="AlphaFoldDB" id="A0A1T3MBY5"/>
<keyword evidence="3" id="KW-1185">Reference proteome</keyword>
<sequence>MPTSFNTHIKSAVKSIYLPFITGSLNLATGILLLLSNLHYMEFCGGLFALSGLSMSIFTLRNYKILNGWGGYLLFAVLILTAGGYTSLYKTSYFFMGWVALLRSGVLFGAALDFKRLGHKGWRNISIAGGISLLFSVILIADPETLHLPTHFVLAVIFMTTGTASLLIFSELKKVNEFHGLLRKLMKNA</sequence>
<dbReference type="RefSeq" id="WP_078772763.1">
    <property type="nucleotide sequence ID" value="NZ_CBCSBR010000004.1"/>
</dbReference>
<keyword evidence="1" id="KW-0812">Transmembrane</keyword>
<protein>
    <recommendedName>
        <fullName evidence="4">DUF308 domain-containing protein</fullName>
    </recommendedName>
</protein>
<feature type="transmembrane region" description="Helical" evidence="1">
    <location>
        <begin position="40"/>
        <end position="60"/>
    </location>
</feature>
<gene>
    <name evidence="2" type="ORF">BAZ10_09275</name>
</gene>
<dbReference type="EMBL" id="MAHX01000018">
    <property type="protein sequence ID" value="OPC62044.1"/>
    <property type="molecule type" value="Genomic_DNA"/>
</dbReference>
<proteinExistence type="predicted"/>
<feature type="transmembrane region" description="Helical" evidence="1">
    <location>
        <begin position="12"/>
        <end position="34"/>
    </location>
</feature>
<name>A0A1T3MBY5_9FLAO</name>
<reference evidence="2 3" key="1">
    <citation type="submission" date="2016-06" db="EMBL/GenBank/DDBJ databases">
        <title>Revisiting the taxonomy of the Elizabethkingia Genus based on Whole-Genome Sequencing, Optical Mapping, and MALDI-TOF.</title>
        <authorList>
            <person name="Nicholson A.C."/>
        </authorList>
    </citation>
    <scope>NUCLEOTIDE SEQUENCE [LARGE SCALE GENOMIC DNA]</scope>
    <source>
        <strain evidence="2 3">G4070</strain>
    </source>
</reference>
<evidence type="ECO:0000256" key="1">
    <source>
        <dbReference type="SAM" id="Phobius"/>
    </source>
</evidence>
<feature type="transmembrane region" description="Helical" evidence="1">
    <location>
        <begin position="72"/>
        <end position="89"/>
    </location>
</feature>
<feature type="transmembrane region" description="Helical" evidence="1">
    <location>
        <begin position="121"/>
        <end position="140"/>
    </location>
</feature>